<sequence length="459" mass="48054">MPLLIRNGEVVNADARFHGDVLLEGGTVSRIAKTIEPSEAPSAEVVDAAGCLVMPGFVDPHVHVHLPFMGTAAKDTHATASRAAVAGGTTAYLEMVCPAHDDSPGEALADWSARAAGASVCDYGFHLGVSRWDAEVERQLREAVAGGIRSFKVFLAYKGAFDLDDAGLLGVCSLAAELGVVVCAHCENAELVAAGQNRLVAAGEPGPASHERSRPVGVEAAGVSHFCTFLEQSGATGYVVHTSCRDAVEAALPFRRRGVDVTLETVIPYLVLDDTAAQAAGFEGAKYVMSPPIRSLDHQRFLWHALRTGEISTVATDHAPFDFAGQKEMGRPPEGDFTTIPNGIPSIEHRPALLWHHGVRSGRLDACRFVGLLSAAAAACFGLAGKGSLHAGADADVVVWDPEQTRTVSAATHEMNVDYSAFEGQELVGGPRLTIAAGVAVAERGRCTADGPAAGRLLT</sequence>
<reference evidence="7 8" key="1">
    <citation type="submission" date="2012-02" db="EMBL/GenBank/DDBJ databases">
        <title>Complete genome sequence of Phycisphaera mikurensis NBRC 102666.</title>
        <authorList>
            <person name="Ankai A."/>
            <person name="Hosoyama A."/>
            <person name="Terui Y."/>
            <person name="Sekine M."/>
            <person name="Fukai R."/>
            <person name="Kato Y."/>
            <person name="Nakamura S."/>
            <person name="Yamada-Narita S."/>
            <person name="Kawakoshi A."/>
            <person name="Fukunaga Y."/>
            <person name="Yamazaki S."/>
            <person name="Fujita N."/>
        </authorList>
    </citation>
    <scope>NUCLEOTIDE SEQUENCE [LARGE SCALE GENOMIC DNA]</scope>
    <source>
        <strain evidence="8">NBRC 102666 / KCTC 22515 / FYK2301M01</strain>
    </source>
</reference>
<dbReference type="Proteomes" id="UP000007881">
    <property type="component" value="Chromosome"/>
</dbReference>
<dbReference type="Gene3D" id="3.20.20.140">
    <property type="entry name" value="Metal-dependent hydrolases"/>
    <property type="match status" value="1"/>
</dbReference>
<feature type="modified residue" description="N6-carboxylysine" evidence="5">
    <location>
        <position position="152"/>
    </location>
</feature>
<evidence type="ECO:0000256" key="2">
    <source>
        <dbReference type="ARBA" id="ARBA00008829"/>
    </source>
</evidence>
<feature type="domain" description="Amidohydrolase-related" evidence="6">
    <location>
        <begin position="52"/>
        <end position="424"/>
    </location>
</feature>
<evidence type="ECO:0000313" key="8">
    <source>
        <dbReference type="Proteomes" id="UP000007881"/>
    </source>
</evidence>
<dbReference type="InterPro" id="IPR032466">
    <property type="entry name" value="Metal_Hydrolase"/>
</dbReference>
<dbReference type="Gene3D" id="2.30.40.10">
    <property type="entry name" value="Urease, subunit C, domain 1"/>
    <property type="match status" value="1"/>
</dbReference>
<evidence type="ECO:0000259" key="6">
    <source>
        <dbReference type="Pfam" id="PF01979"/>
    </source>
</evidence>
<evidence type="ECO:0000313" key="7">
    <source>
        <dbReference type="EMBL" id="BAM03263.1"/>
    </source>
</evidence>
<evidence type="ECO:0000256" key="1">
    <source>
        <dbReference type="ARBA" id="ARBA00001947"/>
    </source>
</evidence>
<name>I0IDC5_PHYMF</name>
<dbReference type="Pfam" id="PF01979">
    <property type="entry name" value="Amidohydro_1"/>
    <property type="match status" value="1"/>
</dbReference>
<organism evidence="7 8">
    <name type="scientific">Phycisphaera mikurensis (strain NBRC 102666 / KCTC 22515 / FYK2301M01)</name>
    <dbReference type="NCBI Taxonomy" id="1142394"/>
    <lineage>
        <taxon>Bacteria</taxon>
        <taxon>Pseudomonadati</taxon>
        <taxon>Planctomycetota</taxon>
        <taxon>Phycisphaerae</taxon>
        <taxon>Phycisphaerales</taxon>
        <taxon>Phycisphaeraceae</taxon>
        <taxon>Phycisphaera</taxon>
    </lineage>
</organism>
<keyword evidence="8" id="KW-1185">Reference proteome</keyword>
<gene>
    <name evidence="7" type="ordered locus">PSMK_11040</name>
</gene>
<dbReference type="EMBL" id="AP012338">
    <property type="protein sequence ID" value="BAM03263.1"/>
    <property type="molecule type" value="Genomic_DNA"/>
</dbReference>
<keyword evidence="4 7" id="KW-0378">Hydrolase</keyword>
<dbReference type="NCBIfam" id="TIGR02033">
    <property type="entry name" value="D-hydantoinase"/>
    <property type="match status" value="1"/>
</dbReference>
<comment type="PTM">
    <text evidence="5">Carbamylation allows a single lysine to coordinate two divalent metal cations.</text>
</comment>
<dbReference type="RefSeq" id="WP_014436482.1">
    <property type="nucleotide sequence ID" value="NC_017080.1"/>
</dbReference>
<dbReference type="GO" id="GO:0005829">
    <property type="term" value="C:cytosol"/>
    <property type="evidence" value="ECO:0007669"/>
    <property type="project" value="TreeGrafter"/>
</dbReference>
<comment type="cofactor">
    <cofactor evidence="1">
        <name>Zn(2+)</name>
        <dbReference type="ChEBI" id="CHEBI:29105"/>
    </cofactor>
</comment>
<dbReference type="InterPro" id="IPR006680">
    <property type="entry name" value="Amidohydro-rel"/>
</dbReference>
<comment type="similarity">
    <text evidence="2">Belongs to the metallo-dependent hydrolases superfamily. Hydantoinase/dihydropyrimidinase family.</text>
</comment>
<accession>I0IDC5</accession>
<dbReference type="OrthoDB" id="9765462at2"/>
<dbReference type="SUPFAM" id="SSF51556">
    <property type="entry name" value="Metallo-dependent hydrolases"/>
    <property type="match status" value="1"/>
</dbReference>
<dbReference type="InterPro" id="IPR011778">
    <property type="entry name" value="Hydantoinase/dihydroPyrase"/>
</dbReference>
<dbReference type="InterPro" id="IPR050378">
    <property type="entry name" value="Metallo-dep_Hydrolases_sf"/>
</dbReference>
<dbReference type="eggNOG" id="COG0044">
    <property type="taxonomic scope" value="Bacteria"/>
</dbReference>
<evidence type="ECO:0000256" key="3">
    <source>
        <dbReference type="ARBA" id="ARBA00022723"/>
    </source>
</evidence>
<dbReference type="InterPro" id="IPR011059">
    <property type="entry name" value="Metal-dep_hydrolase_composite"/>
</dbReference>
<proteinExistence type="inferred from homology"/>
<evidence type="ECO:0000256" key="4">
    <source>
        <dbReference type="ARBA" id="ARBA00022801"/>
    </source>
</evidence>
<keyword evidence="3" id="KW-0479">Metal-binding</keyword>
<dbReference type="GO" id="GO:0004157">
    <property type="term" value="F:dihydropyrimidinase activity"/>
    <property type="evidence" value="ECO:0007669"/>
    <property type="project" value="UniProtKB-EC"/>
</dbReference>
<dbReference type="EC" id="3.5.2.2" evidence="7"/>
<dbReference type="FunFam" id="3.20.20.140:FF:000174">
    <property type="entry name" value="Dihydropyrimidinase-related protein 2"/>
    <property type="match status" value="1"/>
</dbReference>
<dbReference type="SUPFAM" id="SSF51338">
    <property type="entry name" value="Composite domain of metallo-dependent hydrolases"/>
    <property type="match status" value="1"/>
</dbReference>
<dbReference type="HOGENOM" id="CLU_015572_2_0_0"/>
<dbReference type="PANTHER" id="PTHR11647">
    <property type="entry name" value="HYDRANTOINASE/DIHYDROPYRIMIDINASE FAMILY MEMBER"/>
    <property type="match status" value="1"/>
</dbReference>
<dbReference type="GO" id="GO:0046872">
    <property type="term" value="F:metal ion binding"/>
    <property type="evidence" value="ECO:0007669"/>
    <property type="project" value="UniProtKB-KW"/>
</dbReference>
<dbReference type="PANTHER" id="PTHR11647:SF1">
    <property type="entry name" value="COLLAPSIN RESPONSE MEDIATOR PROTEIN"/>
    <property type="match status" value="1"/>
</dbReference>
<dbReference type="PATRIC" id="fig|1142394.8.peg.1138"/>
<dbReference type="STRING" id="1142394.PSMK_11040"/>
<dbReference type="AlphaFoldDB" id="I0IDC5"/>
<evidence type="ECO:0000256" key="5">
    <source>
        <dbReference type="PIRSR" id="PIRSR611778-50"/>
    </source>
</evidence>
<protein>
    <submittedName>
        <fullName evidence="7">D-hydantoinase</fullName>
        <ecNumber evidence="7">3.5.2.2</ecNumber>
    </submittedName>
</protein>
<dbReference type="KEGG" id="phm:PSMK_11040"/>